<keyword evidence="4" id="KW-0479">Metal-binding</keyword>
<keyword evidence="9" id="KW-1185">Reference proteome</keyword>
<dbReference type="GO" id="GO:0051539">
    <property type="term" value="F:4 iron, 4 sulfur cluster binding"/>
    <property type="evidence" value="ECO:0007669"/>
    <property type="project" value="UniProtKB-KW"/>
</dbReference>
<reference evidence="8 9" key="1">
    <citation type="submission" date="2007-01" db="EMBL/GenBank/DDBJ databases">
        <title>Annotation of the draft genome assembly of Thermosinus carboxydivorans Nor1.</title>
        <authorList>
            <consortium name="US DOE Joint Genome Institute (JGI-ORNL)"/>
            <person name="Larimer F."/>
            <person name="Land M."/>
            <person name="Hauser L."/>
        </authorList>
    </citation>
    <scope>NUCLEOTIDE SEQUENCE [LARGE SCALE GENOMIC DNA]</scope>
    <source>
        <strain evidence="8 9">Nor1</strain>
    </source>
</reference>
<comment type="caution">
    <text evidence="8">The sequence shown here is derived from an EMBL/GenBank/DDBJ whole genome shotgun (WGS) entry which is preliminary data.</text>
</comment>
<dbReference type="eggNOG" id="COG1180">
    <property type="taxonomic scope" value="Bacteria"/>
</dbReference>
<dbReference type="GO" id="GO:0003824">
    <property type="term" value="F:catalytic activity"/>
    <property type="evidence" value="ECO:0007669"/>
    <property type="project" value="InterPro"/>
</dbReference>
<dbReference type="SFLD" id="SFLDS00029">
    <property type="entry name" value="Radical_SAM"/>
    <property type="match status" value="1"/>
</dbReference>
<evidence type="ECO:0000256" key="4">
    <source>
        <dbReference type="ARBA" id="ARBA00022723"/>
    </source>
</evidence>
<dbReference type="GO" id="GO:0046872">
    <property type="term" value="F:metal ion binding"/>
    <property type="evidence" value="ECO:0007669"/>
    <property type="project" value="UniProtKB-KW"/>
</dbReference>
<dbReference type="InterPro" id="IPR058240">
    <property type="entry name" value="rSAM_sf"/>
</dbReference>
<dbReference type="PROSITE" id="PS51918">
    <property type="entry name" value="RADICAL_SAM"/>
    <property type="match status" value="1"/>
</dbReference>
<dbReference type="PANTHER" id="PTHR30352">
    <property type="entry name" value="PYRUVATE FORMATE-LYASE-ACTIVATING ENZYME"/>
    <property type="match status" value="1"/>
</dbReference>
<dbReference type="InterPro" id="IPR006638">
    <property type="entry name" value="Elp3/MiaA/NifB-like_rSAM"/>
</dbReference>
<dbReference type="InterPro" id="IPR007197">
    <property type="entry name" value="rSAM"/>
</dbReference>
<keyword evidence="2" id="KW-0004">4Fe-4S</keyword>
<dbReference type="SFLD" id="SFLDG01109">
    <property type="entry name" value="Uncharacterised_Radical_SAM_Su"/>
    <property type="match status" value="1"/>
</dbReference>
<evidence type="ECO:0000259" key="7">
    <source>
        <dbReference type="PROSITE" id="PS51918"/>
    </source>
</evidence>
<keyword evidence="3" id="KW-0949">S-adenosyl-L-methionine</keyword>
<gene>
    <name evidence="8" type="ORF">TcarDRAFT_1418</name>
</gene>
<dbReference type="PANTHER" id="PTHR30352:SF5">
    <property type="entry name" value="PYRUVATE FORMATE-LYASE 1-ACTIVATING ENZYME"/>
    <property type="match status" value="1"/>
</dbReference>
<feature type="domain" description="Radical SAM core" evidence="7">
    <location>
        <begin position="173"/>
        <end position="406"/>
    </location>
</feature>
<organism evidence="8 9">
    <name type="scientific">Thermosinus carboxydivorans Nor1</name>
    <dbReference type="NCBI Taxonomy" id="401526"/>
    <lineage>
        <taxon>Bacteria</taxon>
        <taxon>Bacillati</taxon>
        <taxon>Bacillota</taxon>
        <taxon>Negativicutes</taxon>
        <taxon>Selenomonadales</taxon>
        <taxon>Sporomusaceae</taxon>
        <taxon>Thermosinus</taxon>
    </lineage>
</organism>
<accession>A1HR84</accession>
<proteinExistence type="predicted"/>
<sequence length="416" mass="45294">MGLVTALYADSSGNIFDAPGYQAVGRSGCATVRLSADEMIPLPKGAELMFLPGRTALAARENKIEPLAGPLLAVAAMLPVGYTRTYLPAFHRQEGAPPLPLFGYTAVALYKDEMYVAAMQSAANDKWDPARYNTADLPRRIARVKKDLPNNRLVEHLAHCSLKWHCCTAQNLFYRRWEAGIPVSPVCNANCLGCISLQPAECCPAPQSRIAFHPTAEEVAEVGVYHLSGAPDAIISFGQGCEGEPALAAGTIAAAVRRIRARTGRGIININTNAGYTDGIAQIVDAGLNSMRVSIISARPDAYQAYYRAGYRLDDVKASIRYAKAKGVYVSLNMLLFPGFNDRPEEAAAWFDFLAETGVDMVQLRNLNLDPDLFLTAMPPSSAEPIGVRPFLAELAHRFPRLRLGSFTEYNFAKHK</sequence>
<evidence type="ECO:0000313" key="8">
    <source>
        <dbReference type="EMBL" id="EAX47400.1"/>
    </source>
</evidence>
<comment type="cofactor">
    <cofactor evidence="1">
        <name>[4Fe-4S] cluster</name>
        <dbReference type="ChEBI" id="CHEBI:49883"/>
    </cofactor>
</comment>
<keyword evidence="5" id="KW-0408">Iron</keyword>
<dbReference type="Pfam" id="PF04055">
    <property type="entry name" value="Radical_SAM"/>
    <property type="match status" value="1"/>
</dbReference>
<dbReference type="InterPro" id="IPR034457">
    <property type="entry name" value="Organic_radical-activating"/>
</dbReference>
<evidence type="ECO:0000256" key="3">
    <source>
        <dbReference type="ARBA" id="ARBA00022691"/>
    </source>
</evidence>
<keyword evidence="6" id="KW-0411">Iron-sulfur</keyword>
<dbReference type="InterPro" id="IPR013785">
    <property type="entry name" value="Aldolase_TIM"/>
</dbReference>
<protein>
    <submittedName>
        <fullName evidence="8">Radical SAM domain protein</fullName>
    </submittedName>
</protein>
<dbReference type="CDD" id="cd01335">
    <property type="entry name" value="Radical_SAM"/>
    <property type="match status" value="1"/>
</dbReference>
<evidence type="ECO:0000256" key="2">
    <source>
        <dbReference type="ARBA" id="ARBA00022485"/>
    </source>
</evidence>
<name>A1HR84_9FIRM</name>
<evidence type="ECO:0000256" key="1">
    <source>
        <dbReference type="ARBA" id="ARBA00001966"/>
    </source>
</evidence>
<dbReference type="AlphaFoldDB" id="A1HR84"/>
<dbReference type="Gene3D" id="3.20.20.70">
    <property type="entry name" value="Aldolase class I"/>
    <property type="match status" value="1"/>
</dbReference>
<reference evidence="8 9" key="2">
    <citation type="submission" date="2007-01" db="EMBL/GenBank/DDBJ databases">
        <title>Sequencing of the draft genome and assembly of Thermosinus carboxydivorans Nor1.</title>
        <authorList>
            <consortium name="US DOE Joint Genome Institute (JGI-PGF)"/>
            <person name="Copeland A."/>
            <person name="Lucas S."/>
            <person name="Lapidus A."/>
            <person name="Barry K."/>
            <person name="Glavina del Rio T."/>
            <person name="Dalin E."/>
            <person name="Tice H."/>
            <person name="Bruce D."/>
            <person name="Pitluck S."/>
            <person name="Richardson P."/>
        </authorList>
    </citation>
    <scope>NUCLEOTIDE SEQUENCE [LARGE SCALE GENOMIC DNA]</scope>
    <source>
        <strain evidence="8 9">Nor1</strain>
    </source>
</reference>
<dbReference type="SMART" id="SM00729">
    <property type="entry name" value="Elp3"/>
    <property type="match status" value="1"/>
</dbReference>
<evidence type="ECO:0000256" key="6">
    <source>
        <dbReference type="ARBA" id="ARBA00023014"/>
    </source>
</evidence>
<evidence type="ECO:0000313" key="9">
    <source>
        <dbReference type="Proteomes" id="UP000005139"/>
    </source>
</evidence>
<evidence type="ECO:0000256" key="5">
    <source>
        <dbReference type="ARBA" id="ARBA00023004"/>
    </source>
</evidence>
<dbReference type="EMBL" id="AAWL01000010">
    <property type="protein sequence ID" value="EAX47400.1"/>
    <property type="molecule type" value="Genomic_DNA"/>
</dbReference>
<dbReference type="Proteomes" id="UP000005139">
    <property type="component" value="Unassembled WGS sequence"/>
</dbReference>
<dbReference type="SUPFAM" id="SSF102114">
    <property type="entry name" value="Radical SAM enzymes"/>
    <property type="match status" value="1"/>
</dbReference>